<comment type="caution">
    <text evidence="1">The sequence shown here is derived from an EMBL/GenBank/DDBJ whole genome shotgun (WGS) entry which is preliminary data.</text>
</comment>
<dbReference type="PANTHER" id="PTHR31616">
    <property type="entry name" value="TREHALASE"/>
    <property type="match status" value="1"/>
</dbReference>
<proteinExistence type="predicted"/>
<gene>
    <name evidence="1" type="ORF">GCM10009547_22180</name>
</gene>
<evidence type="ECO:0000313" key="1">
    <source>
        <dbReference type="EMBL" id="GAA0619308.1"/>
    </source>
</evidence>
<evidence type="ECO:0008006" key="3">
    <source>
        <dbReference type="Google" id="ProtNLM"/>
    </source>
</evidence>
<dbReference type="InterPro" id="IPR008928">
    <property type="entry name" value="6-hairpin_glycosidase_sf"/>
</dbReference>
<dbReference type="Gene3D" id="1.50.10.10">
    <property type="match status" value="1"/>
</dbReference>
<dbReference type="Proteomes" id="UP001500957">
    <property type="component" value="Unassembled WGS sequence"/>
</dbReference>
<dbReference type="PANTHER" id="PTHR31616:SF0">
    <property type="entry name" value="GLUCAN 1,4-ALPHA-GLUCOSIDASE"/>
    <property type="match status" value="1"/>
</dbReference>
<name>A0ABN1GTU0_9ACTN</name>
<reference evidence="1 2" key="1">
    <citation type="journal article" date="2019" name="Int. J. Syst. Evol. Microbiol.">
        <title>The Global Catalogue of Microorganisms (GCM) 10K type strain sequencing project: providing services to taxonomists for standard genome sequencing and annotation.</title>
        <authorList>
            <consortium name="The Broad Institute Genomics Platform"/>
            <consortium name="The Broad Institute Genome Sequencing Center for Infectious Disease"/>
            <person name="Wu L."/>
            <person name="Ma J."/>
        </authorList>
    </citation>
    <scope>NUCLEOTIDE SEQUENCE [LARGE SCALE GENOMIC DNA]</scope>
    <source>
        <strain evidence="1 2">JCM 10671</strain>
    </source>
</reference>
<sequence length="453" mass="47224">MLAVALAAAGAAGAGAARETRPPLYSAGVAGSAFGPDAFRITLPPDASGSYLPGTSLLADAPLPGPGDLLPTGAYPVVPRTAPVDHAALADATRAWLAAGTVPGRTDAEREVATRALLDLALLTDPNGASVASPFGPWHLVWPRDASWHAVAFAATGHPDQARAILRFLTRVQDDDGTWVSRYRPDGTPVRDGRARQLDAVGWVPWALWSWWQAASDRDRPARDTAALREFWTMLRRAADAAVGSLTDTGLPRPSSDYWEQRETRPTIGIAAPLLLGLRSAAALAADLGEPDAQRRWGAAASRLATAIEARFGATGYRRHPVAGAGPDSAVTFLAAPLAPLDAAAVTAAVRRTEAELRMPSGGLRPGNIPRVGDVAWTPATALFALAAAGRGDEESFAGWFEWLASHRTGFGAFPEKVANDGSPASVAPLGWTSAIVLLALATRDGTVGPPPT</sequence>
<dbReference type="SUPFAM" id="SSF48208">
    <property type="entry name" value="Six-hairpin glycosidases"/>
    <property type="match status" value="1"/>
</dbReference>
<keyword evidence="2" id="KW-1185">Reference proteome</keyword>
<dbReference type="InterPro" id="IPR012341">
    <property type="entry name" value="6hp_glycosidase-like_sf"/>
</dbReference>
<dbReference type="EMBL" id="BAAAHE010000016">
    <property type="protein sequence ID" value="GAA0619308.1"/>
    <property type="molecule type" value="Genomic_DNA"/>
</dbReference>
<accession>A0ABN1GTU0</accession>
<organism evidence="1 2">
    <name type="scientific">Sporichthya brevicatena</name>
    <dbReference type="NCBI Taxonomy" id="171442"/>
    <lineage>
        <taxon>Bacteria</taxon>
        <taxon>Bacillati</taxon>
        <taxon>Actinomycetota</taxon>
        <taxon>Actinomycetes</taxon>
        <taxon>Sporichthyales</taxon>
        <taxon>Sporichthyaceae</taxon>
        <taxon>Sporichthya</taxon>
    </lineage>
</organism>
<protein>
    <recommendedName>
        <fullName evidence="3">Glycoside hydrolase family 15</fullName>
    </recommendedName>
</protein>
<evidence type="ECO:0000313" key="2">
    <source>
        <dbReference type="Proteomes" id="UP001500957"/>
    </source>
</evidence>